<evidence type="ECO:0000259" key="1">
    <source>
        <dbReference type="Pfam" id="PF01820"/>
    </source>
</evidence>
<dbReference type="AlphaFoldDB" id="A0A7C5Q9B0"/>
<comment type="caution">
    <text evidence="2">The sequence shown here is derived from an EMBL/GenBank/DDBJ whole genome shotgun (WGS) entry which is preliminary data.</text>
</comment>
<feature type="non-terminal residue" evidence="2">
    <location>
        <position position="71"/>
    </location>
</feature>
<dbReference type="Pfam" id="PF01820">
    <property type="entry name" value="Dala_Dala_lig_N"/>
    <property type="match status" value="1"/>
</dbReference>
<name>A0A7C5Q9B0_AQUAO</name>
<reference evidence="2" key="1">
    <citation type="journal article" date="2020" name="mSystems">
        <title>Genome- and Community-Level Interaction Insights into Carbon Utilization and Element Cycling Functions of Hydrothermarchaeota in Hydrothermal Sediment.</title>
        <authorList>
            <person name="Zhou Z."/>
            <person name="Liu Y."/>
            <person name="Xu W."/>
            <person name="Pan J."/>
            <person name="Luo Z.H."/>
            <person name="Li M."/>
        </authorList>
    </citation>
    <scope>NUCLEOTIDE SEQUENCE [LARGE SCALE GENOMIC DNA]</scope>
    <source>
        <strain evidence="2">HyVt-501</strain>
    </source>
</reference>
<dbReference type="SUPFAM" id="SSF52440">
    <property type="entry name" value="PreATP-grasp domain"/>
    <property type="match status" value="1"/>
</dbReference>
<organism evidence="2">
    <name type="scientific">Aquifex aeolicus</name>
    <dbReference type="NCBI Taxonomy" id="63363"/>
    <lineage>
        <taxon>Bacteria</taxon>
        <taxon>Pseudomonadati</taxon>
        <taxon>Aquificota</taxon>
        <taxon>Aquificia</taxon>
        <taxon>Aquificales</taxon>
        <taxon>Aquificaceae</taxon>
        <taxon>Aquifex</taxon>
    </lineage>
</organism>
<sequence>MRVVVLMGGRSSEREISLRTGRAVADALRRMGHEVVEMDLTPDLACRLLEVKPDRVFIALHGPYGEDGRVQ</sequence>
<dbReference type="Proteomes" id="UP000885792">
    <property type="component" value="Unassembled WGS sequence"/>
</dbReference>
<proteinExistence type="predicted"/>
<protein>
    <submittedName>
        <fullName evidence="2">D-alanine--D-alanine ligase</fullName>
    </submittedName>
</protein>
<feature type="domain" description="D-alanine--D-alanine ligase N-terminal" evidence="1">
    <location>
        <begin position="2"/>
        <end position="42"/>
    </location>
</feature>
<dbReference type="InterPro" id="IPR016185">
    <property type="entry name" value="PreATP-grasp_dom_sf"/>
</dbReference>
<dbReference type="InterPro" id="IPR011127">
    <property type="entry name" value="Dala_Dala_lig_N"/>
</dbReference>
<keyword evidence="2" id="KW-0436">Ligase</keyword>
<gene>
    <name evidence="2" type="ORF">ENJ61_08040</name>
</gene>
<dbReference type="Gene3D" id="3.40.50.20">
    <property type="match status" value="1"/>
</dbReference>
<dbReference type="GO" id="GO:0016874">
    <property type="term" value="F:ligase activity"/>
    <property type="evidence" value="ECO:0007669"/>
    <property type="project" value="UniProtKB-KW"/>
</dbReference>
<dbReference type="EMBL" id="DRNB01000298">
    <property type="protein sequence ID" value="HHJ64838.1"/>
    <property type="molecule type" value="Genomic_DNA"/>
</dbReference>
<evidence type="ECO:0000313" key="2">
    <source>
        <dbReference type="EMBL" id="HHJ64838.1"/>
    </source>
</evidence>
<accession>A0A7C5Q9B0</accession>